<reference evidence="1" key="1">
    <citation type="journal article" date="2019" name="bioRxiv">
        <title>The Genome of the Zebra Mussel, Dreissena polymorpha: A Resource for Invasive Species Research.</title>
        <authorList>
            <person name="McCartney M.A."/>
            <person name="Auch B."/>
            <person name="Kono T."/>
            <person name="Mallez S."/>
            <person name="Zhang Y."/>
            <person name="Obille A."/>
            <person name="Becker A."/>
            <person name="Abrahante J.E."/>
            <person name="Garbe J."/>
            <person name="Badalamenti J.P."/>
            <person name="Herman A."/>
            <person name="Mangelson H."/>
            <person name="Liachko I."/>
            <person name="Sullivan S."/>
            <person name="Sone E.D."/>
            <person name="Koren S."/>
            <person name="Silverstein K.A.T."/>
            <person name="Beckman K.B."/>
            <person name="Gohl D.M."/>
        </authorList>
    </citation>
    <scope>NUCLEOTIDE SEQUENCE</scope>
    <source>
        <strain evidence="1">Duluth1</strain>
        <tissue evidence="1">Whole animal</tissue>
    </source>
</reference>
<accession>A0A9D3YNK5</accession>
<reference evidence="1" key="2">
    <citation type="submission" date="2020-11" db="EMBL/GenBank/DDBJ databases">
        <authorList>
            <person name="McCartney M.A."/>
            <person name="Auch B."/>
            <person name="Kono T."/>
            <person name="Mallez S."/>
            <person name="Becker A."/>
            <person name="Gohl D.M."/>
            <person name="Silverstein K.A.T."/>
            <person name="Koren S."/>
            <person name="Bechman K.B."/>
            <person name="Herman A."/>
            <person name="Abrahante J.E."/>
            <person name="Garbe J."/>
        </authorList>
    </citation>
    <scope>NUCLEOTIDE SEQUENCE</scope>
    <source>
        <strain evidence="1">Duluth1</strain>
        <tissue evidence="1">Whole animal</tissue>
    </source>
</reference>
<keyword evidence="2" id="KW-1185">Reference proteome</keyword>
<gene>
    <name evidence="1" type="ORF">DPMN_078313</name>
</gene>
<protein>
    <submittedName>
        <fullName evidence="1">Uncharacterized protein</fullName>
    </submittedName>
</protein>
<evidence type="ECO:0000313" key="2">
    <source>
        <dbReference type="Proteomes" id="UP000828390"/>
    </source>
</evidence>
<dbReference type="EMBL" id="JAIWYP010000015">
    <property type="protein sequence ID" value="KAH3703281.1"/>
    <property type="molecule type" value="Genomic_DNA"/>
</dbReference>
<proteinExistence type="predicted"/>
<comment type="caution">
    <text evidence="1">The sequence shown here is derived from an EMBL/GenBank/DDBJ whole genome shotgun (WGS) entry which is preliminary data.</text>
</comment>
<organism evidence="1 2">
    <name type="scientific">Dreissena polymorpha</name>
    <name type="common">Zebra mussel</name>
    <name type="synonym">Mytilus polymorpha</name>
    <dbReference type="NCBI Taxonomy" id="45954"/>
    <lineage>
        <taxon>Eukaryota</taxon>
        <taxon>Metazoa</taxon>
        <taxon>Spiralia</taxon>
        <taxon>Lophotrochozoa</taxon>
        <taxon>Mollusca</taxon>
        <taxon>Bivalvia</taxon>
        <taxon>Autobranchia</taxon>
        <taxon>Heteroconchia</taxon>
        <taxon>Euheterodonta</taxon>
        <taxon>Imparidentia</taxon>
        <taxon>Neoheterodontei</taxon>
        <taxon>Myida</taxon>
        <taxon>Dreissenoidea</taxon>
        <taxon>Dreissenidae</taxon>
        <taxon>Dreissena</taxon>
    </lineage>
</organism>
<sequence length="77" mass="8852">MGDSNAKIGSDKRGYEEIMRKQRLDEMNDNGERFADLAPQVTWSSEEVFSITEGYTRQLGCHQTFQWRTISTNCASQ</sequence>
<name>A0A9D3YNK5_DREPO</name>
<evidence type="ECO:0000313" key="1">
    <source>
        <dbReference type="EMBL" id="KAH3703281.1"/>
    </source>
</evidence>
<dbReference type="Proteomes" id="UP000828390">
    <property type="component" value="Unassembled WGS sequence"/>
</dbReference>
<dbReference type="AlphaFoldDB" id="A0A9D3YNK5"/>